<dbReference type="EnsemblMetazoa" id="ASIC005208-RA">
    <property type="protein sequence ID" value="ASIC005208-PA"/>
    <property type="gene ID" value="ASIC005208"/>
</dbReference>
<evidence type="ECO:0000256" key="1">
    <source>
        <dbReference type="SAM" id="MobiDB-lite"/>
    </source>
</evidence>
<name>A0A084VIQ1_ANOSI</name>
<evidence type="ECO:0000313" key="4">
    <source>
        <dbReference type="Proteomes" id="UP000030765"/>
    </source>
</evidence>
<reference evidence="3" key="2">
    <citation type="submission" date="2020-05" db="UniProtKB">
        <authorList>
            <consortium name="EnsemblMetazoa"/>
        </authorList>
    </citation>
    <scope>IDENTIFICATION</scope>
</reference>
<sequence length="152" mass="16930">MTAEVKGAELRKKPPKDAQCDSDESLDEFLDHELLCFLQDDGPNGDTVNVVDLDREFFLHELESADNETDSRSVDEILLEAELLMHKQQPIFAAADSDEKFRGLENAPCEPATVVKLLNGLLKGSEQRMSGAERKDRLAGARQREVSPSTIM</sequence>
<reference evidence="2 4" key="1">
    <citation type="journal article" date="2014" name="BMC Genomics">
        <title>Genome sequence of Anopheles sinensis provides insight into genetics basis of mosquito competence for malaria parasites.</title>
        <authorList>
            <person name="Zhou D."/>
            <person name="Zhang D."/>
            <person name="Ding G."/>
            <person name="Shi L."/>
            <person name="Hou Q."/>
            <person name="Ye Y."/>
            <person name="Xu Y."/>
            <person name="Zhou H."/>
            <person name="Xiong C."/>
            <person name="Li S."/>
            <person name="Yu J."/>
            <person name="Hong S."/>
            <person name="Yu X."/>
            <person name="Zou P."/>
            <person name="Chen C."/>
            <person name="Chang X."/>
            <person name="Wang W."/>
            <person name="Lv Y."/>
            <person name="Sun Y."/>
            <person name="Ma L."/>
            <person name="Shen B."/>
            <person name="Zhu C."/>
        </authorList>
    </citation>
    <scope>NUCLEOTIDE SEQUENCE [LARGE SCALE GENOMIC DNA]</scope>
</reference>
<feature type="region of interest" description="Disordered" evidence="1">
    <location>
        <begin position="126"/>
        <end position="152"/>
    </location>
</feature>
<accession>A0A084VIQ1</accession>
<feature type="compositionally biased region" description="Basic and acidic residues" evidence="1">
    <location>
        <begin position="131"/>
        <end position="145"/>
    </location>
</feature>
<dbReference type="EMBL" id="KE524855">
    <property type="protein sequence ID" value="KFB37845.1"/>
    <property type="molecule type" value="Genomic_DNA"/>
</dbReference>
<keyword evidence="4" id="KW-1185">Reference proteome</keyword>
<dbReference type="OrthoDB" id="6779992at2759"/>
<dbReference type="EMBL" id="ATLV01013379">
    <property type="status" value="NOT_ANNOTATED_CDS"/>
    <property type="molecule type" value="Genomic_DNA"/>
</dbReference>
<evidence type="ECO:0000313" key="2">
    <source>
        <dbReference type="EMBL" id="KFB37845.1"/>
    </source>
</evidence>
<gene>
    <name evidence="2" type="ORF">ZHAS_00005208</name>
</gene>
<feature type="compositionally biased region" description="Basic and acidic residues" evidence="1">
    <location>
        <begin position="1"/>
        <end position="19"/>
    </location>
</feature>
<protein>
    <submittedName>
        <fullName evidence="2 3">Serine-rich adhesin for platelets-like isoform X1</fullName>
    </submittedName>
</protein>
<evidence type="ECO:0000313" key="3">
    <source>
        <dbReference type="EnsemblMetazoa" id="ASIC005208-PA"/>
    </source>
</evidence>
<organism evidence="2">
    <name type="scientific">Anopheles sinensis</name>
    <name type="common">Mosquito</name>
    <dbReference type="NCBI Taxonomy" id="74873"/>
    <lineage>
        <taxon>Eukaryota</taxon>
        <taxon>Metazoa</taxon>
        <taxon>Ecdysozoa</taxon>
        <taxon>Arthropoda</taxon>
        <taxon>Hexapoda</taxon>
        <taxon>Insecta</taxon>
        <taxon>Pterygota</taxon>
        <taxon>Neoptera</taxon>
        <taxon>Endopterygota</taxon>
        <taxon>Diptera</taxon>
        <taxon>Nematocera</taxon>
        <taxon>Culicoidea</taxon>
        <taxon>Culicidae</taxon>
        <taxon>Anophelinae</taxon>
        <taxon>Anopheles</taxon>
    </lineage>
</organism>
<proteinExistence type="predicted"/>
<dbReference type="VEuPathDB" id="VectorBase:ASIC005208"/>
<dbReference type="Proteomes" id="UP000030765">
    <property type="component" value="Unassembled WGS sequence"/>
</dbReference>
<dbReference type="AlphaFoldDB" id="A0A084VIQ1"/>
<feature type="region of interest" description="Disordered" evidence="1">
    <location>
        <begin position="1"/>
        <end position="24"/>
    </location>
</feature>
<dbReference type="VEuPathDB" id="VectorBase:ASIS007046"/>